<feature type="transmembrane region" description="Helical" evidence="1">
    <location>
        <begin position="30"/>
        <end position="49"/>
    </location>
</feature>
<evidence type="ECO:0000313" key="2">
    <source>
        <dbReference type="EMBL" id="KAH7246566.1"/>
    </source>
</evidence>
<evidence type="ECO:0000256" key="1">
    <source>
        <dbReference type="SAM" id="Phobius"/>
    </source>
</evidence>
<dbReference type="EMBL" id="JAGPXF010000004">
    <property type="protein sequence ID" value="KAH7246566.1"/>
    <property type="molecule type" value="Genomic_DNA"/>
</dbReference>
<evidence type="ECO:0000313" key="3">
    <source>
        <dbReference type="Proteomes" id="UP000813427"/>
    </source>
</evidence>
<dbReference type="Proteomes" id="UP000813427">
    <property type="component" value="Unassembled WGS sequence"/>
</dbReference>
<gene>
    <name evidence="2" type="ORF">BKA59DRAFT_478172</name>
</gene>
<organism evidence="2 3">
    <name type="scientific">Fusarium tricinctum</name>
    <dbReference type="NCBI Taxonomy" id="61284"/>
    <lineage>
        <taxon>Eukaryota</taxon>
        <taxon>Fungi</taxon>
        <taxon>Dikarya</taxon>
        <taxon>Ascomycota</taxon>
        <taxon>Pezizomycotina</taxon>
        <taxon>Sordariomycetes</taxon>
        <taxon>Hypocreomycetidae</taxon>
        <taxon>Hypocreales</taxon>
        <taxon>Nectriaceae</taxon>
        <taxon>Fusarium</taxon>
        <taxon>Fusarium tricinctum species complex</taxon>
    </lineage>
</organism>
<name>A0A8K0RXG6_9HYPO</name>
<keyword evidence="1" id="KW-0812">Transmembrane</keyword>
<reference evidence="2" key="1">
    <citation type="journal article" date="2021" name="Nat. Commun.">
        <title>Genetic determinants of endophytism in the Arabidopsis root mycobiome.</title>
        <authorList>
            <person name="Mesny F."/>
            <person name="Miyauchi S."/>
            <person name="Thiergart T."/>
            <person name="Pickel B."/>
            <person name="Atanasova L."/>
            <person name="Karlsson M."/>
            <person name="Huettel B."/>
            <person name="Barry K.W."/>
            <person name="Haridas S."/>
            <person name="Chen C."/>
            <person name="Bauer D."/>
            <person name="Andreopoulos W."/>
            <person name="Pangilinan J."/>
            <person name="LaButti K."/>
            <person name="Riley R."/>
            <person name="Lipzen A."/>
            <person name="Clum A."/>
            <person name="Drula E."/>
            <person name="Henrissat B."/>
            <person name="Kohler A."/>
            <person name="Grigoriev I.V."/>
            <person name="Martin F.M."/>
            <person name="Hacquard S."/>
        </authorList>
    </citation>
    <scope>NUCLEOTIDE SEQUENCE</scope>
    <source>
        <strain evidence="2">MPI-SDFR-AT-0068</strain>
    </source>
</reference>
<keyword evidence="1" id="KW-1133">Transmembrane helix</keyword>
<protein>
    <submittedName>
        <fullName evidence="2">Uncharacterized protein</fullName>
    </submittedName>
</protein>
<keyword evidence="1" id="KW-0472">Membrane</keyword>
<proteinExistence type="predicted"/>
<comment type="caution">
    <text evidence="2">The sequence shown here is derived from an EMBL/GenBank/DDBJ whole genome shotgun (WGS) entry which is preliminary data.</text>
</comment>
<dbReference type="AlphaFoldDB" id="A0A8K0RXG6"/>
<dbReference type="OrthoDB" id="2585655at2759"/>
<keyword evidence="3" id="KW-1185">Reference proteome</keyword>
<sequence length="68" mass="7374">MYRLLISQFINSPAPICGPMQKSLRFSDQVLTASYAIGCAFLAIGAVVLDPFAGNIVCGLHYTFSSRM</sequence>
<accession>A0A8K0RXG6</accession>